<keyword evidence="2" id="KW-1185">Reference proteome</keyword>
<dbReference type="RefSeq" id="WP_010941485.1">
    <property type="nucleotide sequence ID" value="NC_002939.5"/>
</dbReference>
<dbReference type="KEGG" id="gsu:GSU3509"/>
<dbReference type="SUPFAM" id="SSF63446">
    <property type="entry name" value="Type I dockerin domain"/>
    <property type="match status" value="1"/>
</dbReference>
<dbReference type="EnsemblBacteria" id="AFP20412">
    <property type="protein sequence ID" value="AFP20412"/>
    <property type="gene ID" value="GSU3509"/>
</dbReference>
<protein>
    <submittedName>
        <fullName evidence="1">Uncharacterized protein</fullName>
    </submittedName>
</protein>
<reference evidence="1 2" key="2">
    <citation type="journal article" date="2012" name="BMC Genomics">
        <title>Comparative genomic analysis of Geobacter sulfurreducens KN400, a strain with enhanced capacity for extracellular electron transfer and electricity production.</title>
        <authorList>
            <person name="Butler J.E."/>
            <person name="Young N.D."/>
            <person name="Aklujkar M."/>
            <person name="Lovley D.R."/>
        </authorList>
    </citation>
    <scope>NUCLEOTIDE SEQUENCE [LARGE SCALE GENOMIC DNA]</scope>
    <source>
        <strain evidence="2">ATCC 51573 / DSM 12127 / PCA</strain>
    </source>
</reference>
<reference evidence="1 2" key="1">
    <citation type="journal article" date="2003" name="Science">
        <title>Genome of Geobacter sulfurreducens: metal reduction in subsurface environments.</title>
        <authorList>
            <person name="Methe B.A."/>
            <person name="Nelson K.E."/>
            <person name="Eisen J.A."/>
            <person name="Paulsen I.T."/>
            <person name="Nelson W."/>
            <person name="Heidelberg J.F."/>
            <person name="Wu D."/>
            <person name="Wu M."/>
            <person name="Ward N."/>
            <person name="Beanan M.J."/>
            <person name="Dodson R.J."/>
            <person name="Madupu R."/>
            <person name="Brinkac L.M."/>
            <person name="Daugherty S.C."/>
            <person name="DeBoy R.T."/>
            <person name="Durkin A.S."/>
            <person name="Gwinn M."/>
            <person name="Kolonay J.F."/>
            <person name="Sullivan S.A."/>
            <person name="Haft D.H."/>
            <person name="Selengut J."/>
            <person name="Davidsen T.M."/>
            <person name="Zafar N."/>
            <person name="White O."/>
            <person name="Tran B."/>
            <person name="Romero C."/>
            <person name="Forberger H.A."/>
            <person name="Weidman J."/>
            <person name="Khouri H."/>
            <person name="Feldblyum T.V."/>
            <person name="Utterback T.R."/>
            <person name="Van Aken S.E."/>
            <person name="Lovley D.R."/>
            <person name="Fraser C.M."/>
        </authorList>
    </citation>
    <scope>NUCLEOTIDE SEQUENCE [LARGE SCALE GENOMIC DNA]</scope>
    <source>
        <strain evidence="2">ATCC 51573 / DSM 12127 / PCA</strain>
    </source>
</reference>
<dbReference type="HOGENOM" id="CLU_2058015_0_0_7"/>
<proteinExistence type="predicted"/>
<accession>I7EEW5</accession>
<dbReference type="OrthoDB" id="5504302at2"/>
<evidence type="ECO:0000313" key="2">
    <source>
        <dbReference type="Proteomes" id="UP000000577"/>
    </source>
</evidence>
<sequence length="119" mass="12515">MEQYTRYSVGIVGATLVVFLAAAALMPGRATALEEDPSGMYRCMTLSRDSDGDLNGDGAVTIQDALAALRIAVGQATPTDEQATRGDVYPRINGAPCPDGKIDLRDVMAIVKKANGVQN</sequence>
<dbReference type="InterPro" id="IPR036439">
    <property type="entry name" value="Dockerin_dom_sf"/>
</dbReference>
<dbReference type="AlphaFoldDB" id="I7EEW5"/>
<dbReference type="InParanoid" id="I7EEW5"/>
<dbReference type="Gene3D" id="1.10.1330.10">
    <property type="entry name" value="Dockerin domain"/>
    <property type="match status" value="1"/>
</dbReference>
<dbReference type="EMBL" id="AE017180">
    <property type="protein sequence ID" value="AFP20412.1"/>
    <property type="molecule type" value="Genomic_DNA"/>
</dbReference>
<evidence type="ECO:0000313" key="1">
    <source>
        <dbReference type="EMBL" id="AFP20412.1"/>
    </source>
</evidence>
<gene>
    <name evidence="1" type="ordered locus">GSU3509</name>
</gene>
<organism evidence="1 2">
    <name type="scientific">Geobacter sulfurreducens (strain ATCC 51573 / DSM 12127 / PCA)</name>
    <dbReference type="NCBI Taxonomy" id="243231"/>
    <lineage>
        <taxon>Bacteria</taxon>
        <taxon>Pseudomonadati</taxon>
        <taxon>Thermodesulfobacteriota</taxon>
        <taxon>Desulfuromonadia</taxon>
        <taxon>Geobacterales</taxon>
        <taxon>Geobacteraceae</taxon>
        <taxon>Geobacter</taxon>
    </lineage>
</organism>
<dbReference type="STRING" id="243231.GSU3509"/>
<name>I7EEW5_GEOSL</name>
<dbReference type="GO" id="GO:0000272">
    <property type="term" value="P:polysaccharide catabolic process"/>
    <property type="evidence" value="ECO:0007669"/>
    <property type="project" value="InterPro"/>
</dbReference>
<dbReference type="CDD" id="cd14256">
    <property type="entry name" value="Dockerin_I"/>
    <property type="match status" value="1"/>
</dbReference>
<dbReference type="Proteomes" id="UP000000577">
    <property type="component" value="Chromosome"/>
</dbReference>
<dbReference type="eggNOG" id="COG3391">
    <property type="taxonomic scope" value="Bacteria"/>
</dbReference>